<keyword evidence="5" id="KW-0677">Repeat</keyword>
<evidence type="ECO:0000256" key="7">
    <source>
        <dbReference type="SAM" id="Coils"/>
    </source>
</evidence>
<feature type="chain" id="PRO_5034880871" description="Apolipoprotein E" evidence="8">
    <location>
        <begin position="19"/>
        <end position="238"/>
    </location>
</feature>
<dbReference type="GO" id="GO:0008203">
    <property type="term" value="P:cholesterol metabolic process"/>
    <property type="evidence" value="ECO:0007669"/>
    <property type="project" value="TreeGrafter"/>
</dbReference>
<dbReference type="Gene3D" id="1.20.120.20">
    <property type="entry name" value="Apolipoprotein"/>
    <property type="match status" value="1"/>
</dbReference>
<proteinExistence type="inferred from homology"/>
<feature type="coiled-coil region" evidence="7">
    <location>
        <begin position="91"/>
        <end position="132"/>
    </location>
</feature>
<dbReference type="GO" id="GO:0033700">
    <property type="term" value="P:phospholipid efflux"/>
    <property type="evidence" value="ECO:0007669"/>
    <property type="project" value="TreeGrafter"/>
</dbReference>
<dbReference type="Proteomes" id="UP000694680">
    <property type="component" value="Chromosome 11"/>
</dbReference>
<evidence type="ECO:0000313" key="9">
    <source>
        <dbReference type="Ensembl" id="ENSGWIP00000047652.1"/>
    </source>
</evidence>
<reference evidence="9" key="1">
    <citation type="submission" date="2020-06" db="EMBL/GenBank/DDBJ databases">
        <authorList>
            <consortium name="Wellcome Sanger Institute Data Sharing"/>
        </authorList>
    </citation>
    <scope>NUCLEOTIDE SEQUENCE [LARGE SCALE GENOMIC DNA]</scope>
</reference>
<keyword evidence="8" id="KW-0732">Signal</keyword>
<organism evidence="9 10">
    <name type="scientific">Gouania willdenowi</name>
    <name type="common">Blunt-snouted clingfish</name>
    <name type="synonym">Lepadogaster willdenowi</name>
    <dbReference type="NCBI Taxonomy" id="441366"/>
    <lineage>
        <taxon>Eukaryota</taxon>
        <taxon>Metazoa</taxon>
        <taxon>Chordata</taxon>
        <taxon>Craniata</taxon>
        <taxon>Vertebrata</taxon>
        <taxon>Euteleostomi</taxon>
        <taxon>Actinopterygii</taxon>
        <taxon>Neopterygii</taxon>
        <taxon>Teleostei</taxon>
        <taxon>Neoteleostei</taxon>
        <taxon>Acanthomorphata</taxon>
        <taxon>Ovalentaria</taxon>
        <taxon>Blenniimorphae</taxon>
        <taxon>Blenniiformes</taxon>
        <taxon>Gobiesocoidei</taxon>
        <taxon>Gobiesocidae</taxon>
        <taxon>Gobiesocinae</taxon>
        <taxon>Gouania</taxon>
    </lineage>
</organism>
<dbReference type="GO" id="GO:0042157">
    <property type="term" value="P:lipoprotein metabolic process"/>
    <property type="evidence" value="ECO:0007669"/>
    <property type="project" value="InterPro"/>
</dbReference>
<comment type="similarity">
    <text evidence="2">Belongs to the apolipoprotein A1/A4/E family.</text>
</comment>
<evidence type="ECO:0000256" key="8">
    <source>
        <dbReference type="SAM" id="SignalP"/>
    </source>
</evidence>
<dbReference type="GO" id="GO:0034361">
    <property type="term" value="C:very-low-density lipoprotein particle"/>
    <property type="evidence" value="ECO:0007669"/>
    <property type="project" value="TreeGrafter"/>
</dbReference>
<dbReference type="PANTHER" id="PTHR18976">
    <property type="entry name" value="APOLIPOPROTEIN"/>
    <property type="match status" value="1"/>
</dbReference>
<accession>A0A8C5NDQ6</accession>
<gene>
    <name evidence="9" type="primary">apoea</name>
</gene>
<keyword evidence="7" id="KW-0175">Coiled coil</keyword>
<evidence type="ECO:0000256" key="6">
    <source>
        <dbReference type="ARBA" id="ARBA00023121"/>
    </source>
</evidence>
<evidence type="ECO:0000256" key="4">
    <source>
        <dbReference type="ARBA" id="ARBA00022530"/>
    </source>
</evidence>
<dbReference type="GO" id="GO:0060228">
    <property type="term" value="F:phosphatidylcholine-sterol O-acyltransferase activator activity"/>
    <property type="evidence" value="ECO:0007669"/>
    <property type="project" value="TreeGrafter"/>
</dbReference>
<dbReference type="GO" id="GO:0120020">
    <property type="term" value="F:cholesterol transfer activity"/>
    <property type="evidence" value="ECO:0007669"/>
    <property type="project" value="TreeGrafter"/>
</dbReference>
<keyword evidence="10" id="KW-1185">Reference proteome</keyword>
<dbReference type="PANTHER" id="PTHR18976:SF2">
    <property type="entry name" value="APOLIPOPROTEIN E"/>
    <property type="match status" value="1"/>
</dbReference>
<evidence type="ECO:0000256" key="5">
    <source>
        <dbReference type="ARBA" id="ARBA00022737"/>
    </source>
</evidence>
<keyword evidence="3" id="KW-0964">Secreted</keyword>
<dbReference type="InterPro" id="IPR000074">
    <property type="entry name" value="ApoA_E"/>
</dbReference>
<dbReference type="GO" id="GO:0005543">
    <property type="term" value="F:phospholipid binding"/>
    <property type="evidence" value="ECO:0007669"/>
    <property type="project" value="TreeGrafter"/>
</dbReference>
<dbReference type="SUPFAM" id="SSF47162">
    <property type="entry name" value="Apolipoprotein"/>
    <property type="match status" value="1"/>
</dbReference>
<sequence>MRLFALILALAVFAGCHGRRLPQNDAQSSWEAAVNKVKDYFTNLGEKIEELMNDMKKSQITRELDTLIQDTMDELNKYKNYIEKKLAPYAKEATEEAVRDLQRLYDKLYQHMKEGKDQMEKYGEELQVMMEQNVDDVRARVSAYTRKLRKRLQKDTQEIQRHISSYFEDIQASASNQLNGIRSKSQTNKVKEKLQDMAEDIKDRLGNTGKNLWSALGEKMKELKKWFQPVVSLFKGGE</sequence>
<reference evidence="9" key="3">
    <citation type="submission" date="2025-09" db="UniProtKB">
        <authorList>
            <consortium name="Ensembl"/>
        </authorList>
    </citation>
    <scope>IDENTIFICATION</scope>
</reference>
<evidence type="ECO:0008006" key="11">
    <source>
        <dbReference type="Google" id="ProtNLM"/>
    </source>
</evidence>
<keyword evidence="6" id="KW-0446">Lipid-binding</keyword>
<dbReference type="GO" id="GO:0055090">
    <property type="term" value="P:acylglycerol homeostasis"/>
    <property type="evidence" value="ECO:0007669"/>
    <property type="project" value="TreeGrafter"/>
</dbReference>
<dbReference type="GO" id="GO:1903561">
    <property type="term" value="C:extracellular vesicle"/>
    <property type="evidence" value="ECO:0007669"/>
    <property type="project" value="TreeGrafter"/>
</dbReference>
<name>A0A8C5NDQ6_GOUWI</name>
<keyword evidence="4" id="KW-0272">Extracellular matrix</keyword>
<dbReference type="PROSITE" id="PS51257">
    <property type="entry name" value="PROKAR_LIPOPROTEIN"/>
    <property type="match status" value="1"/>
</dbReference>
<reference evidence="9" key="2">
    <citation type="submission" date="2025-08" db="UniProtKB">
        <authorList>
            <consortium name="Ensembl"/>
        </authorList>
    </citation>
    <scope>IDENTIFICATION</scope>
</reference>
<evidence type="ECO:0000256" key="3">
    <source>
        <dbReference type="ARBA" id="ARBA00022525"/>
    </source>
</evidence>
<dbReference type="InterPro" id="IPR050163">
    <property type="entry name" value="Apolipoprotein_A1/A4/E"/>
</dbReference>
<evidence type="ECO:0000256" key="1">
    <source>
        <dbReference type="ARBA" id="ARBA00004498"/>
    </source>
</evidence>
<dbReference type="GO" id="GO:0042627">
    <property type="term" value="C:chylomicron"/>
    <property type="evidence" value="ECO:0007669"/>
    <property type="project" value="TreeGrafter"/>
</dbReference>
<dbReference type="GO" id="GO:0034364">
    <property type="term" value="C:high-density lipoprotein particle"/>
    <property type="evidence" value="ECO:0007669"/>
    <property type="project" value="TreeGrafter"/>
</dbReference>
<dbReference type="GO" id="GO:0033344">
    <property type="term" value="P:cholesterol efflux"/>
    <property type="evidence" value="ECO:0007669"/>
    <property type="project" value="TreeGrafter"/>
</dbReference>
<dbReference type="AlphaFoldDB" id="A0A8C5NDQ6"/>
<dbReference type="Pfam" id="PF01442">
    <property type="entry name" value="Apolipoprotein"/>
    <property type="match status" value="1"/>
</dbReference>
<feature type="signal peptide" evidence="8">
    <location>
        <begin position="1"/>
        <end position="18"/>
    </location>
</feature>
<dbReference type="Ensembl" id="ENSGWIT00000051548.1">
    <property type="protein sequence ID" value="ENSGWIP00000047652.1"/>
    <property type="gene ID" value="ENSGWIG00000023431.1"/>
</dbReference>
<dbReference type="GO" id="GO:0034362">
    <property type="term" value="C:low-density lipoprotein particle"/>
    <property type="evidence" value="ECO:0007669"/>
    <property type="project" value="TreeGrafter"/>
</dbReference>
<comment type="subcellular location">
    <subcellularLocation>
        <location evidence="1">Secreted</location>
        <location evidence="1">Extracellular space</location>
        <location evidence="1">Extracellular matrix</location>
    </subcellularLocation>
</comment>
<evidence type="ECO:0000313" key="10">
    <source>
        <dbReference type="Proteomes" id="UP000694680"/>
    </source>
</evidence>
<protein>
    <recommendedName>
        <fullName evidence="11">Apolipoprotein E</fullName>
    </recommendedName>
</protein>
<evidence type="ECO:0000256" key="2">
    <source>
        <dbReference type="ARBA" id="ARBA00008788"/>
    </source>
</evidence>